<feature type="transmembrane region" description="Helical" evidence="6">
    <location>
        <begin position="164"/>
        <end position="184"/>
    </location>
</feature>
<accession>A0A9P4UHX1</accession>
<evidence type="ECO:0000256" key="4">
    <source>
        <dbReference type="ARBA" id="ARBA00022989"/>
    </source>
</evidence>
<dbReference type="InterPro" id="IPR011701">
    <property type="entry name" value="MFS"/>
</dbReference>
<feature type="transmembrane region" description="Helical" evidence="6">
    <location>
        <begin position="341"/>
        <end position="364"/>
    </location>
</feature>
<feature type="transmembrane region" description="Helical" evidence="6">
    <location>
        <begin position="376"/>
        <end position="396"/>
    </location>
</feature>
<dbReference type="CDD" id="cd17323">
    <property type="entry name" value="MFS_Tpo1_MDR_like"/>
    <property type="match status" value="1"/>
</dbReference>
<feature type="transmembrane region" description="Helical" evidence="6">
    <location>
        <begin position="312"/>
        <end position="329"/>
    </location>
</feature>
<evidence type="ECO:0000256" key="5">
    <source>
        <dbReference type="ARBA" id="ARBA00023136"/>
    </source>
</evidence>
<dbReference type="AlphaFoldDB" id="A0A9P4UHX1"/>
<evidence type="ECO:0000256" key="3">
    <source>
        <dbReference type="ARBA" id="ARBA00022692"/>
    </source>
</evidence>
<dbReference type="EMBL" id="MU001493">
    <property type="protein sequence ID" value="KAF2450665.1"/>
    <property type="molecule type" value="Genomic_DNA"/>
</dbReference>
<feature type="transmembrane region" description="Helical" evidence="6">
    <location>
        <begin position="25"/>
        <end position="45"/>
    </location>
</feature>
<protein>
    <submittedName>
        <fullName evidence="7">MFS general substrate transporter</fullName>
    </submittedName>
</protein>
<feature type="transmembrane region" description="Helical" evidence="6">
    <location>
        <begin position="118"/>
        <end position="143"/>
    </location>
</feature>
<dbReference type="PANTHER" id="PTHR23502:SF68">
    <property type="entry name" value="MULTIDRUG TRANSPORTER, PUTATIVE (AFU_ORTHOLOGUE AFUA_3G01120)-RELATED"/>
    <property type="match status" value="1"/>
</dbReference>
<evidence type="ECO:0000256" key="2">
    <source>
        <dbReference type="ARBA" id="ARBA00008335"/>
    </source>
</evidence>
<evidence type="ECO:0000313" key="8">
    <source>
        <dbReference type="Proteomes" id="UP000799764"/>
    </source>
</evidence>
<dbReference type="SUPFAM" id="SSF103473">
    <property type="entry name" value="MFS general substrate transporter"/>
    <property type="match status" value="1"/>
</dbReference>
<dbReference type="Pfam" id="PF07690">
    <property type="entry name" value="MFS_1"/>
    <property type="match status" value="1"/>
</dbReference>
<organism evidence="7 8">
    <name type="scientific">Karstenula rhodostoma CBS 690.94</name>
    <dbReference type="NCBI Taxonomy" id="1392251"/>
    <lineage>
        <taxon>Eukaryota</taxon>
        <taxon>Fungi</taxon>
        <taxon>Dikarya</taxon>
        <taxon>Ascomycota</taxon>
        <taxon>Pezizomycotina</taxon>
        <taxon>Dothideomycetes</taxon>
        <taxon>Pleosporomycetidae</taxon>
        <taxon>Pleosporales</taxon>
        <taxon>Massarineae</taxon>
        <taxon>Didymosphaeriaceae</taxon>
        <taxon>Karstenula</taxon>
    </lineage>
</organism>
<comment type="subcellular location">
    <subcellularLocation>
        <location evidence="1">Membrane</location>
        <topology evidence="1">Multi-pass membrane protein</topology>
    </subcellularLocation>
</comment>
<sequence>MSCQESDPTPDDHDPMNWSDATKRLTIILVSALTLLASMAATIFAPGVPDLMQEMHSSNDELAAFVVSVYVVGFGIGPLVLAPLSELHGRTILLHCSNVGLIVFSVACALNPSLGLFVFFRLMMGIAGCVPVTIGGGVIADIVPLKKRGPVIGGSLAQEAGWRWIFWLLAIASGTLTIITFATLRETYLPVISKRRIAREERKKQPGHTRNTTQAFCAPSYLYFLFTTFTPVFEGQYNFNTGEAGLAFLGLGVGLVLGVISVGLFAAKYTNPKASKSGRNISPEDRLPPVVLGAILFPAGLIWYGWTTYFRVHWIGTSFVGYGGTLAFLPVQMYLVDAFQLYSASAIATNTVARNIIGATLPLAGGKLYESLGLGWGNTLLGLICVVVIPVPILFIKYGALLRNDARFQVKLD</sequence>
<evidence type="ECO:0000256" key="1">
    <source>
        <dbReference type="ARBA" id="ARBA00004141"/>
    </source>
</evidence>
<comment type="caution">
    <text evidence="7">The sequence shown here is derived from an EMBL/GenBank/DDBJ whole genome shotgun (WGS) entry which is preliminary data.</text>
</comment>
<name>A0A9P4UHX1_9PLEO</name>
<feature type="transmembrane region" description="Helical" evidence="6">
    <location>
        <begin position="287"/>
        <end position="306"/>
    </location>
</feature>
<keyword evidence="8" id="KW-1185">Reference proteome</keyword>
<dbReference type="Proteomes" id="UP000799764">
    <property type="component" value="Unassembled WGS sequence"/>
</dbReference>
<keyword evidence="4 6" id="KW-1133">Transmembrane helix</keyword>
<dbReference type="InterPro" id="IPR036259">
    <property type="entry name" value="MFS_trans_sf"/>
</dbReference>
<gene>
    <name evidence="7" type="ORF">P171DRAFT_468917</name>
</gene>
<feature type="transmembrane region" description="Helical" evidence="6">
    <location>
        <begin position="92"/>
        <end position="112"/>
    </location>
</feature>
<dbReference type="OrthoDB" id="5296287at2759"/>
<evidence type="ECO:0000256" key="6">
    <source>
        <dbReference type="SAM" id="Phobius"/>
    </source>
</evidence>
<evidence type="ECO:0000313" key="7">
    <source>
        <dbReference type="EMBL" id="KAF2450665.1"/>
    </source>
</evidence>
<dbReference type="PANTHER" id="PTHR23502">
    <property type="entry name" value="MAJOR FACILITATOR SUPERFAMILY"/>
    <property type="match status" value="1"/>
</dbReference>
<keyword evidence="3 6" id="KW-0812">Transmembrane</keyword>
<proteinExistence type="inferred from homology"/>
<reference evidence="7" key="1">
    <citation type="journal article" date="2020" name="Stud. Mycol.">
        <title>101 Dothideomycetes genomes: a test case for predicting lifestyles and emergence of pathogens.</title>
        <authorList>
            <person name="Haridas S."/>
            <person name="Albert R."/>
            <person name="Binder M."/>
            <person name="Bloem J."/>
            <person name="Labutti K."/>
            <person name="Salamov A."/>
            <person name="Andreopoulos B."/>
            <person name="Baker S."/>
            <person name="Barry K."/>
            <person name="Bills G."/>
            <person name="Bluhm B."/>
            <person name="Cannon C."/>
            <person name="Castanera R."/>
            <person name="Culley D."/>
            <person name="Daum C."/>
            <person name="Ezra D."/>
            <person name="Gonzalez J."/>
            <person name="Henrissat B."/>
            <person name="Kuo A."/>
            <person name="Liang C."/>
            <person name="Lipzen A."/>
            <person name="Lutzoni F."/>
            <person name="Magnuson J."/>
            <person name="Mondo S."/>
            <person name="Nolan M."/>
            <person name="Ohm R."/>
            <person name="Pangilinan J."/>
            <person name="Park H.-J."/>
            <person name="Ramirez L."/>
            <person name="Alfaro M."/>
            <person name="Sun H."/>
            <person name="Tritt A."/>
            <person name="Yoshinaga Y."/>
            <person name="Zwiers L.-H."/>
            <person name="Turgeon B."/>
            <person name="Goodwin S."/>
            <person name="Spatafora J."/>
            <person name="Crous P."/>
            <person name="Grigoriev I."/>
        </authorList>
    </citation>
    <scope>NUCLEOTIDE SEQUENCE</scope>
    <source>
        <strain evidence="7">CBS 690.94</strain>
    </source>
</reference>
<keyword evidence="5 6" id="KW-0472">Membrane</keyword>
<dbReference type="Gene3D" id="1.20.1250.20">
    <property type="entry name" value="MFS general substrate transporter like domains"/>
    <property type="match status" value="1"/>
</dbReference>
<feature type="transmembrane region" description="Helical" evidence="6">
    <location>
        <begin position="65"/>
        <end position="85"/>
    </location>
</feature>
<dbReference type="GO" id="GO:0016020">
    <property type="term" value="C:membrane"/>
    <property type="evidence" value="ECO:0007669"/>
    <property type="project" value="UniProtKB-SubCell"/>
</dbReference>
<dbReference type="GO" id="GO:0022857">
    <property type="term" value="F:transmembrane transporter activity"/>
    <property type="evidence" value="ECO:0007669"/>
    <property type="project" value="InterPro"/>
</dbReference>
<feature type="transmembrane region" description="Helical" evidence="6">
    <location>
        <begin position="246"/>
        <end position="267"/>
    </location>
</feature>
<comment type="similarity">
    <text evidence="2">Belongs to the major facilitator superfamily.</text>
</comment>